<keyword evidence="7" id="KW-1185">Reference proteome</keyword>
<proteinExistence type="predicted"/>
<dbReference type="InterPro" id="IPR011990">
    <property type="entry name" value="TPR-like_helical_dom_sf"/>
</dbReference>
<dbReference type="GO" id="GO:0060090">
    <property type="term" value="F:molecular adaptor activity"/>
    <property type="evidence" value="ECO:0007669"/>
    <property type="project" value="TreeGrafter"/>
</dbReference>
<evidence type="ECO:0000313" key="5">
    <source>
        <dbReference type="EMBL" id="CDR43487.1"/>
    </source>
</evidence>
<dbReference type="Pfam" id="PF13414">
    <property type="entry name" value="TPR_11"/>
    <property type="match status" value="1"/>
</dbReference>
<dbReference type="OMA" id="YSYENEV"/>
<sequence>MSLERVFPLKEDRCSLLYAVAGFLQQLNAHAAQRSGAMIEYTVGGVAAVVEPLRVLGNQYASKKMHYTDKSLELLVQTLCKAWFVREDGATQTIRPPSHRDYFNAELDPNATLFIAIAQILKALEPEVDTTNAQMFSVSGSLLRRYAGFARTGSEHEAHFDDETGDEFYSLLRFFRSLHKMSAIETKQSIVKAQELRNKGNDVFKSGRFGAAIAKYTEALLLDPTNYILYSNRAAAYTYLNATDNAIEDLKKAIELKNDFETAWTRLGFSYLAKGNALESVKAYIKAIELADSNNALPQYIQKLVESLKYSEQRALSQGVSHDEISRLSNGIRPLRSRYTPRPRPQSQTTGANISGQPRQPQQAPGQPQQPGEARDPFGFTMNGNQGDPSAQTFQIFTDGNEGADVIRQAFNFMGNMIPQGGQINGQDQMNFQNLFQNAMNGQTPTPQSGNGTAAPQSAATPGAAPTQTPVNGSSERVEREASAQTFDEPVDEEMADPEVAAPEDPSPPQQPPNGQPPNTNAAPPRGFQDVFLNALPGALRHTVGPIILQSINNALSGGQEGQGATFATVRIDGDGTQTVNGTPAGNVNQQQQPQAQQQQSQQQQPQQSQQNQQPANAGPGPTNAAENVRMSVSPMDTSSGSSITPSATTDASATTSSGSSSNGGTSASHGLNDADHEIPEFDLD</sequence>
<evidence type="ECO:0000313" key="6">
    <source>
        <dbReference type="EMBL" id="ONH64777.1"/>
    </source>
</evidence>
<evidence type="ECO:0000256" key="4">
    <source>
        <dbReference type="SAM" id="MobiDB-lite"/>
    </source>
</evidence>
<feature type="compositionally biased region" description="Pro residues" evidence="4">
    <location>
        <begin position="505"/>
        <end position="516"/>
    </location>
</feature>
<reference evidence="6" key="3">
    <citation type="submission" date="2017-01" db="EMBL/GenBank/DDBJ databases">
        <authorList>
            <person name="Mah S.A."/>
            <person name="Swanson W.J."/>
            <person name="Moy G.W."/>
            <person name="Vacquier V.D."/>
        </authorList>
    </citation>
    <scope>NUCLEOTIDE SEQUENCE [LARGE SCALE GENOMIC DNA]</scope>
    <source>
        <strain evidence="6">65</strain>
    </source>
</reference>
<feature type="repeat" description="TPR" evidence="3">
    <location>
        <begin position="261"/>
        <end position="294"/>
    </location>
</feature>
<dbReference type="InterPro" id="IPR019734">
    <property type="entry name" value="TPR_rpt"/>
</dbReference>
<reference evidence="5" key="1">
    <citation type="journal article" date="2014" name="Genome Announc.">
        <title>Genome sequence of the yeast Cyberlindnera fabianii (Hansenula fabianii).</title>
        <authorList>
            <person name="Freel K.C."/>
            <person name="Sarilar V."/>
            <person name="Neuveglise C."/>
            <person name="Devillers H."/>
            <person name="Friedrich A."/>
            <person name="Schacherer J."/>
        </authorList>
    </citation>
    <scope>NUCLEOTIDE SEQUENCE</scope>
    <source>
        <strain evidence="5">YJS4271</strain>
    </source>
</reference>
<feature type="region of interest" description="Disordered" evidence="4">
    <location>
        <begin position="319"/>
        <end position="395"/>
    </location>
</feature>
<evidence type="ECO:0000256" key="2">
    <source>
        <dbReference type="ARBA" id="ARBA00022803"/>
    </source>
</evidence>
<accession>A0A061B221</accession>
<feature type="compositionally biased region" description="Low complexity" evidence="4">
    <location>
        <begin position="356"/>
        <end position="372"/>
    </location>
</feature>
<dbReference type="OrthoDB" id="629492at2759"/>
<protein>
    <submittedName>
        <fullName evidence="5">CYFA0S12e01002g1_1</fullName>
    </submittedName>
    <submittedName>
        <fullName evidence="6">Small glutamine-rich tetratricopeptide repeat-containing protein 2</fullName>
    </submittedName>
</protein>
<dbReference type="VEuPathDB" id="FungiDB:BON22_5378"/>
<reference evidence="7" key="2">
    <citation type="journal article" date="2017" name="Genome Announc.">
        <title>Genome sequences of Cyberlindnera fabianii 65, Pichia kudriavzevii 129, and Saccharomyces cerevisiae 131 isolated from fermented masau fruits in Zimbabwe.</title>
        <authorList>
            <person name="van Rijswijck I.M.H."/>
            <person name="Derks M.F.L."/>
            <person name="Abee T."/>
            <person name="de Ridder D."/>
            <person name="Smid E.J."/>
        </authorList>
    </citation>
    <scope>NUCLEOTIDE SEQUENCE [LARGE SCALE GENOMIC DNA]</scope>
    <source>
        <strain evidence="7">65</strain>
    </source>
</reference>
<feature type="repeat" description="TPR" evidence="3">
    <location>
        <begin position="193"/>
        <end position="226"/>
    </location>
</feature>
<dbReference type="SUPFAM" id="SSF48452">
    <property type="entry name" value="TPR-like"/>
    <property type="match status" value="1"/>
</dbReference>
<evidence type="ECO:0000256" key="1">
    <source>
        <dbReference type="ARBA" id="ARBA00022737"/>
    </source>
</evidence>
<feature type="compositionally biased region" description="Low complexity" evidence="4">
    <location>
        <begin position="589"/>
        <end position="626"/>
    </location>
</feature>
<dbReference type="EMBL" id="MPUK01000017">
    <property type="protein sequence ID" value="ONH64777.1"/>
    <property type="molecule type" value="Genomic_DNA"/>
</dbReference>
<feature type="compositionally biased region" description="Low complexity" evidence="4">
    <location>
        <begin position="642"/>
        <end position="671"/>
    </location>
</feature>
<evidence type="ECO:0000313" key="7">
    <source>
        <dbReference type="Proteomes" id="UP000189513"/>
    </source>
</evidence>
<feature type="compositionally biased region" description="Polar residues" evidence="4">
    <location>
        <begin position="345"/>
        <end position="355"/>
    </location>
</feature>
<feature type="compositionally biased region" description="Polar residues" evidence="4">
    <location>
        <begin position="576"/>
        <end position="588"/>
    </location>
</feature>
<dbReference type="SMART" id="SM00028">
    <property type="entry name" value="TPR"/>
    <property type="match status" value="3"/>
</dbReference>
<dbReference type="PROSITE" id="PS50005">
    <property type="entry name" value="TPR"/>
    <property type="match status" value="2"/>
</dbReference>
<feature type="region of interest" description="Disordered" evidence="4">
    <location>
        <begin position="574"/>
        <end position="685"/>
    </location>
</feature>
<dbReference type="GO" id="GO:0072380">
    <property type="term" value="C:TRC complex"/>
    <property type="evidence" value="ECO:0007669"/>
    <property type="project" value="TreeGrafter"/>
</dbReference>
<dbReference type="PANTHER" id="PTHR45831:SF2">
    <property type="entry name" value="LD24721P"/>
    <property type="match status" value="1"/>
</dbReference>
<dbReference type="AlphaFoldDB" id="A0A061B221"/>
<keyword evidence="2 3" id="KW-0802">TPR repeat</keyword>
<dbReference type="InterPro" id="IPR047150">
    <property type="entry name" value="SGT"/>
</dbReference>
<feature type="compositionally biased region" description="Basic and acidic residues" evidence="4">
    <location>
        <begin position="673"/>
        <end position="685"/>
    </location>
</feature>
<organism evidence="5">
    <name type="scientific">Cyberlindnera fabianii</name>
    <name type="common">Yeast</name>
    <name type="synonym">Hansenula fabianii</name>
    <dbReference type="NCBI Taxonomy" id="36022"/>
    <lineage>
        <taxon>Eukaryota</taxon>
        <taxon>Fungi</taxon>
        <taxon>Dikarya</taxon>
        <taxon>Ascomycota</taxon>
        <taxon>Saccharomycotina</taxon>
        <taxon>Saccharomycetes</taxon>
        <taxon>Phaffomycetales</taxon>
        <taxon>Phaffomycetaceae</taxon>
        <taxon>Cyberlindnera</taxon>
    </lineage>
</organism>
<gene>
    <name evidence="6" type="ORF">BON22_5378</name>
    <name evidence="5" type="ORF">CYFA0S_12e01002g</name>
</gene>
<feature type="compositionally biased region" description="Polar residues" evidence="4">
    <location>
        <begin position="439"/>
        <end position="451"/>
    </location>
</feature>
<dbReference type="Gene3D" id="1.25.40.10">
    <property type="entry name" value="Tetratricopeptide repeat domain"/>
    <property type="match status" value="1"/>
</dbReference>
<evidence type="ECO:0000256" key="3">
    <source>
        <dbReference type="PROSITE-ProRule" id="PRU00339"/>
    </source>
</evidence>
<name>A0A061B221_CYBFA</name>
<dbReference type="STRING" id="36022.A0A061B221"/>
<dbReference type="EMBL" id="LK052897">
    <property type="protein sequence ID" value="CDR43487.1"/>
    <property type="molecule type" value="Genomic_DNA"/>
</dbReference>
<feature type="compositionally biased region" description="Low complexity" evidence="4">
    <location>
        <begin position="452"/>
        <end position="470"/>
    </location>
</feature>
<dbReference type="Proteomes" id="UP000189513">
    <property type="component" value="Unassembled WGS sequence"/>
</dbReference>
<dbReference type="PANTHER" id="PTHR45831">
    <property type="entry name" value="LD24721P"/>
    <property type="match status" value="1"/>
</dbReference>
<dbReference type="GO" id="GO:0016020">
    <property type="term" value="C:membrane"/>
    <property type="evidence" value="ECO:0007669"/>
    <property type="project" value="TreeGrafter"/>
</dbReference>
<feature type="compositionally biased region" description="Polar residues" evidence="4">
    <location>
        <begin position="382"/>
        <end position="395"/>
    </location>
</feature>
<feature type="region of interest" description="Disordered" evidence="4">
    <location>
        <begin position="439"/>
        <end position="528"/>
    </location>
</feature>
<dbReference type="GO" id="GO:0006620">
    <property type="term" value="P:post-translational protein targeting to endoplasmic reticulum membrane"/>
    <property type="evidence" value="ECO:0007669"/>
    <property type="project" value="TreeGrafter"/>
</dbReference>
<keyword evidence="1" id="KW-0677">Repeat</keyword>